<accession>A0AAN6VT49</accession>
<feature type="transmembrane region" description="Helical" evidence="5">
    <location>
        <begin position="292"/>
        <end position="312"/>
    </location>
</feature>
<dbReference type="PROSITE" id="PS51164">
    <property type="entry name" value="CBM1_2"/>
    <property type="match status" value="1"/>
</dbReference>
<dbReference type="EMBL" id="MU856876">
    <property type="protein sequence ID" value="KAK4155970.1"/>
    <property type="molecule type" value="Genomic_DNA"/>
</dbReference>
<feature type="domain" description="CBM1" evidence="6">
    <location>
        <begin position="412"/>
        <end position="448"/>
    </location>
</feature>
<feature type="transmembrane region" description="Helical" evidence="5">
    <location>
        <begin position="332"/>
        <end position="356"/>
    </location>
</feature>
<dbReference type="GO" id="GO:0016788">
    <property type="term" value="F:hydrolase activity, acting on ester bonds"/>
    <property type="evidence" value="ECO:0007669"/>
    <property type="project" value="InterPro"/>
</dbReference>
<keyword evidence="8" id="KW-1185">Reference proteome</keyword>
<dbReference type="Pfam" id="PF00734">
    <property type="entry name" value="CBM_1"/>
    <property type="match status" value="1"/>
</dbReference>
<dbReference type="InterPro" id="IPR036514">
    <property type="entry name" value="SGNH_hydro_sf"/>
</dbReference>
<dbReference type="InterPro" id="IPR001087">
    <property type="entry name" value="GDSL"/>
</dbReference>
<dbReference type="SUPFAM" id="SSF48097">
    <property type="entry name" value="Regulator of G-protein signaling, RGS"/>
    <property type="match status" value="1"/>
</dbReference>
<dbReference type="InterPro" id="IPR000254">
    <property type="entry name" value="CBD"/>
</dbReference>
<dbReference type="Proteomes" id="UP001302745">
    <property type="component" value="Unassembled WGS sequence"/>
</dbReference>
<dbReference type="SUPFAM" id="SSF57180">
    <property type="entry name" value="Cellulose-binding domain"/>
    <property type="match status" value="1"/>
</dbReference>
<comment type="caution">
    <text evidence="7">The sequence shown here is derived from an EMBL/GenBank/DDBJ whole genome shotgun (WGS) entry which is preliminary data.</text>
</comment>
<dbReference type="PANTHER" id="PTHR39466:SF1">
    <property type="entry name" value="RGS DOMAIN-CONTAINING PROTEIN"/>
    <property type="match status" value="1"/>
</dbReference>
<evidence type="ECO:0000259" key="6">
    <source>
        <dbReference type="PROSITE" id="PS51164"/>
    </source>
</evidence>
<evidence type="ECO:0000256" key="4">
    <source>
        <dbReference type="SAM" id="MobiDB-lite"/>
    </source>
</evidence>
<feature type="region of interest" description="Disordered" evidence="4">
    <location>
        <begin position="476"/>
        <end position="501"/>
    </location>
</feature>
<dbReference type="Gene3D" id="3.40.50.1110">
    <property type="entry name" value="SGNH hydrolase"/>
    <property type="match status" value="1"/>
</dbReference>
<dbReference type="SUPFAM" id="SSF52266">
    <property type="entry name" value="SGNH hydrolase"/>
    <property type="match status" value="1"/>
</dbReference>
<sequence>MRFQLPSWLSWYKKPEYRDIKEYATNISTGKRPPSPDGRNGGIPNRLQLERILANKTCSPMSLYDFYMYLKYIEYSAENLEFYIWFKNYEAAYAQGLAINDKDYGSIPSAAQSTSSVARINMPGDSMTFIEKHNSDDDDDDDNVNEAAQETLNRISHLIATTAVAAPCATTGACTRFPPPIHPNPPPPTPKLQLLNPFQGSSKKPPHAAAAAATATANAELPTIISLFLLPNSSKELNIPQSLRTRALADLARAPLDPAGLRPVADHVYTLLRNCSHRNFVRLGVGNGTFETVCVATVLGWANLVAGFLVVLCRATVPFRGAHTRWEAFAAWPLWWLGMSLVLSGLRGSCFFLLLFSRRQRLPWERFDDESERGRAGAAAGGLRENRRLGGGRALAVLATALGFIQGVQAADEAGVWGQCGGIDYSGPTKCVSGATCTAYNDWYRPPVRSRGGPQHHKHHQHILCGGHHQLLHSHHPHHLDAHELNHQRGPSSSNPLGNPPLPGWTASGGLNWVGFLASQFNTSTLLTYNFAYGGATTNATIVPPYESTVLSLIDQVAQFSGSIANKPSYAPWGDNALFAVWIGVNDVGNTWWKEDYDQIVEQTMASYFGQLQVLYAAGARNFVLLSVPPIHRTPAMLGESADTQKAEAASIAKYNAAITTNLAAFKTKNGDISAKIVDTTAPFNTALDNPTAHGSPDATCFNADGKSCLWFNDYHPGIEINRLVAKAVADAWKDSYF</sequence>
<name>A0AAN6VT49_9PEZI</name>
<keyword evidence="5" id="KW-0812">Transmembrane</keyword>
<dbReference type="InterPro" id="IPR044926">
    <property type="entry name" value="RGS_subdomain_2"/>
</dbReference>
<dbReference type="InterPro" id="IPR035971">
    <property type="entry name" value="CBD_sf"/>
</dbReference>
<keyword evidence="1" id="KW-0732">Signal</keyword>
<evidence type="ECO:0000313" key="8">
    <source>
        <dbReference type="Proteomes" id="UP001302745"/>
    </source>
</evidence>
<reference evidence="7" key="1">
    <citation type="journal article" date="2023" name="Mol. Phylogenet. Evol.">
        <title>Genome-scale phylogeny and comparative genomics of the fungal order Sordariales.</title>
        <authorList>
            <person name="Hensen N."/>
            <person name="Bonometti L."/>
            <person name="Westerberg I."/>
            <person name="Brannstrom I.O."/>
            <person name="Guillou S."/>
            <person name="Cros-Aarteil S."/>
            <person name="Calhoun S."/>
            <person name="Haridas S."/>
            <person name="Kuo A."/>
            <person name="Mondo S."/>
            <person name="Pangilinan J."/>
            <person name="Riley R."/>
            <person name="LaButti K."/>
            <person name="Andreopoulos B."/>
            <person name="Lipzen A."/>
            <person name="Chen C."/>
            <person name="Yan M."/>
            <person name="Daum C."/>
            <person name="Ng V."/>
            <person name="Clum A."/>
            <person name="Steindorff A."/>
            <person name="Ohm R.A."/>
            <person name="Martin F."/>
            <person name="Silar P."/>
            <person name="Natvig D.O."/>
            <person name="Lalanne C."/>
            <person name="Gautier V."/>
            <person name="Ament-Velasquez S.L."/>
            <person name="Kruys A."/>
            <person name="Hutchinson M.I."/>
            <person name="Powell A.J."/>
            <person name="Barry K."/>
            <person name="Miller A.N."/>
            <person name="Grigoriev I.V."/>
            <person name="Debuchy R."/>
            <person name="Gladieux P."/>
            <person name="Hiltunen Thoren M."/>
            <person name="Johannesson H."/>
        </authorList>
    </citation>
    <scope>NUCLEOTIDE SEQUENCE</scope>
    <source>
        <strain evidence="7">CBS 538.74</strain>
    </source>
</reference>
<keyword evidence="3" id="KW-0624">Polysaccharide degradation</keyword>
<evidence type="ECO:0000256" key="1">
    <source>
        <dbReference type="ARBA" id="ARBA00022729"/>
    </source>
</evidence>
<keyword evidence="2" id="KW-0119">Carbohydrate metabolism</keyword>
<proteinExistence type="predicted"/>
<gene>
    <name evidence="7" type="ORF">C8A00DRAFT_41446</name>
</gene>
<dbReference type="GO" id="GO:0030248">
    <property type="term" value="F:cellulose binding"/>
    <property type="evidence" value="ECO:0007669"/>
    <property type="project" value="InterPro"/>
</dbReference>
<evidence type="ECO:0000313" key="7">
    <source>
        <dbReference type="EMBL" id="KAK4155970.1"/>
    </source>
</evidence>
<dbReference type="Pfam" id="PF00657">
    <property type="entry name" value="Lipase_GDSL"/>
    <property type="match status" value="1"/>
</dbReference>
<organism evidence="7 8">
    <name type="scientific">Chaetomidium leptoderma</name>
    <dbReference type="NCBI Taxonomy" id="669021"/>
    <lineage>
        <taxon>Eukaryota</taxon>
        <taxon>Fungi</taxon>
        <taxon>Dikarya</taxon>
        <taxon>Ascomycota</taxon>
        <taxon>Pezizomycotina</taxon>
        <taxon>Sordariomycetes</taxon>
        <taxon>Sordariomycetidae</taxon>
        <taxon>Sordariales</taxon>
        <taxon>Chaetomiaceae</taxon>
        <taxon>Chaetomidium</taxon>
    </lineage>
</organism>
<dbReference type="GO" id="GO:0005576">
    <property type="term" value="C:extracellular region"/>
    <property type="evidence" value="ECO:0007669"/>
    <property type="project" value="InterPro"/>
</dbReference>
<dbReference type="AlphaFoldDB" id="A0AAN6VT49"/>
<dbReference type="Gene3D" id="1.10.167.10">
    <property type="entry name" value="Regulator of G-protein Signalling 4, domain 2"/>
    <property type="match status" value="1"/>
</dbReference>
<evidence type="ECO:0000256" key="2">
    <source>
        <dbReference type="ARBA" id="ARBA00023277"/>
    </source>
</evidence>
<protein>
    <recommendedName>
        <fullName evidence="6">CBM1 domain-containing protein</fullName>
    </recommendedName>
</protein>
<evidence type="ECO:0000256" key="3">
    <source>
        <dbReference type="ARBA" id="ARBA00023326"/>
    </source>
</evidence>
<dbReference type="GO" id="GO:0000272">
    <property type="term" value="P:polysaccharide catabolic process"/>
    <property type="evidence" value="ECO:0007669"/>
    <property type="project" value="UniProtKB-KW"/>
</dbReference>
<keyword evidence="5" id="KW-1133">Transmembrane helix</keyword>
<dbReference type="PANTHER" id="PTHR39466">
    <property type="entry name" value="RGS DOMAIN-CONTAINING PROTEIN"/>
    <property type="match status" value="1"/>
</dbReference>
<keyword evidence="5" id="KW-0472">Membrane</keyword>
<dbReference type="InterPro" id="IPR036305">
    <property type="entry name" value="RGS_sf"/>
</dbReference>
<reference evidence="7" key="2">
    <citation type="submission" date="2023-05" db="EMBL/GenBank/DDBJ databases">
        <authorList>
            <consortium name="Lawrence Berkeley National Laboratory"/>
            <person name="Steindorff A."/>
            <person name="Hensen N."/>
            <person name="Bonometti L."/>
            <person name="Westerberg I."/>
            <person name="Brannstrom I.O."/>
            <person name="Guillou S."/>
            <person name="Cros-Aarteil S."/>
            <person name="Calhoun S."/>
            <person name="Haridas S."/>
            <person name="Kuo A."/>
            <person name="Mondo S."/>
            <person name="Pangilinan J."/>
            <person name="Riley R."/>
            <person name="Labutti K."/>
            <person name="Andreopoulos B."/>
            <person name="Lipzen A."/>
            <person name="Chen C."/>
            <person name="Yanf M."/>
            <person name="Daum C."/>
            <person name="Ng V."/>
            <person name="Clum A."/>
            <person name="Ohm R."/>
            <person name="Martin F."/>
            <person name="Silar P."/>
            <person name="Natvig D."/>
            <person name="Lalanne C."/>
            <person name="Gautier V."/>
            <person name="Ament-Velasquez S.L."/>
            <person name="Kruys A."/>
            <person name="Hutchinson M.I."/>
            <person name="Powell A.J."/>
            <person name="Barry K."/>
            <person name="Miller A.N."/>
            <person name="Grigoriev I.V."/>
            <person name="Debuchy R."/>
            <person name="Gladieux P."/>
            <person name="Thoren M.H."/>
            <person name="Johannesson H."/>
        </authorList>
    </citation>
    <scope>NUCLEOTIDE SEQUENCE</scope>
    <source>
        <strain evidence="7">CBS 538.74</strain>
    </source>
</reference>
<evidence type="ECO:0000256" key="5">
    <source>
        <dbReference type="SAM" id="Phobius"/>
    </source>
</evidence>
<dbReference type="SMART" id="SM00236">
    <property type="entry name" value="fCBD"/>
    <property type="match status" value="1"/>
</dbReference>
<dbReference type="CDD" id="cd01846">
    <property type="entry name" value="fatty_acyltransferase_like"/>
    <property type="match status" value="1"/>
</dbReference>